<keyword evidence="3" id="KW-1185">Reference proteome</keyword>
<dbReference type="AlphaFoldDB" id="A0A0V1M9W7"/>
<organism evidence="2 3">
    <name type="scientific">Trichinella papuae</name>
    <dbReference type="NCBI Taxonomy" id="268474"/>
    <lineage>
        <taxon>Eukaryota</taxon>
        <taxon>Metazoa</taxon>
        <taxon>Ecdysozoa</taxon>
        <taxon>Nematoda</taxon>
        <taxon>Enoplea</taxon>
        <taxon>Dorylaimia</taxon>
        <taxon>Trichinellida</taxon>
        <taxon>Trichinellidae</taxon>
        <taxon>Trichinella</taxon>
    </lineage>
</organism>
<evidence type="ECO:0000256" key="1">
    <source>
        <dbReference type="SAM" id="MobiDB-lite"/>
    </source>
</evidence>
<name>A0A0V1M9W7_9BILA</name>
<gene>
    <name evidence="2" type="ORF">T10_9932</name>
</gene>
<sequence>MFKNSELLWDGVEQLLALDNILLFEALADDNILEAVEEDENKDVDVSDMSDKPNEGLSHSEVSS</sequence>
<evidence type="ECO:0000313" key="3">
    <source>
        <dbReference type="Proteomes" id="UP000054843"/>
    </source>
</evidence>
<protein>
    <submittedName>
        <fullName evidence="2">Uncharacterized protein</fullName>
    </submittedName>
</protein>
<dbReference type="EMBL" id="JYDO01000162">
    <property type="protein sequence ID" value="KRZ68534.1"/>
    <property type="molecule type" value="Genomic_DNA"/>
</dbReference>
<evidence type="ECO:0000313" key="2">
    <source>
        <dbReference type="EMBL" id="KRZ68534.1"/>
    </source>
</evidence>
<feature type="compositionally biased region" description="Basic and acidic residues" evidence="1">
    <location>
        <begin position="43"/>
        <end position="54"/>
    </location>
</feature>
<reference evidence="2 3" key="1">
    <citation type="submission" date="2015-01" db="EMBL/GenBank/DDBJ databases">
        <title>Evolution of Trichinella species and genotypes.</title>
        <authorList>
            <person name="Korhonen P.K."/>
            <person name="Edoardo P."/>
            <person name="Giuseppe L.R."/>
            <person name="Gasser R.B."/>
        </authorList>
    </citation>
    <scope>NUCLEOTIDE SEQUENCE [LARGE SCALE GENOMIC DNA]</scope>
    <source>
        <strain evidence="2">ISS1980</strain>
    </source>
</reference>
<proteinExistence type="predicted"/>
<feature type="region of interest" description="Disordered" evidence="1">
    <location>
        <begin position="37"/>
        <end position="64"/>
    </location>
</feature>
<accession>A0A0V1M9W7</accession>
<comment type="caution">
    <text evidence="2">The sequence shown here is derived from an EMBL/GenBank/DDBJ whole genome shotgun (WGS) entry which is preliminary data.</text>
</comment>
<dbReference type="Proteomes" id="UP000054843">
    <property type="component" value="Unassembled WGS sequence"/>
</dbReference>